<name>A0AAU8A7Y4_9FIRM</name>
<accession>A0AAU8A7Y4</accession>
<organism evidence="1">
    <name type="scientific">Christensenella massiliensis</name>
    <dbReference type="NCBI Taxonomy" id="1805714"/>
    <lineage>
        <taxon>Bacteria</taxon>
        <taxon>Bacillati</taxon>
        <taxon>Bacillota</taxon>
        <taxon>Clostridia</taxon>
        <taxon>Christensenellales</taxon>
        <taxon>Christensenellaceae</taxon>
        <taxon>Christensenella</taxon>
    </lineage>
</organism>
<sequence>MDASYSAVEEKCKRFEAQGLKSAQQSGKQSCTILNDTHILRVKTGEK</sequence>
<evidence type="ECO:0000313" key="1">
    <source>
        <dbReference type="EMBL" id="XCC62149.1"/>
    </source>
</evidence>
<gene>
    <name evidence="1" type="ORF">PUP29_11540</name>
</gene>
<dbReference type="AlphaFoldDB" id="A0AAU8A7Y4"/>
<dbReference type="EMBL" id="CP117826">
    <property type="protein sequence ID" value="XCC62149.1"/>
    <property type="molecule type" value="Genomic_DNA"/>
</dbReference>
<proteinExistence type="predicted"/>
<protein>
    <submittedName>
        <fullName evidence="1">Uncharacterized protein</fullName>
    </submittedName>
</protein>
<reference evidence="1" key="1">
    <citation type="submission" date="2023-02" db="EMBL/GenBank/DDBJ databases">
        <title>Gut commensal Christensenella minuta modulates host metabolism via a new class of secondary bile acids.</title>
        <authorList>
            <person name="Liu C."/>
        </authorList>
    </citation>
    <scope>NUCLEOTIDE SEQUENCE</scope>
    <source>
        <strain evidence="1">CA70</strain>
    </source>
</reference>
<dbReference type="RefSeq" id="WP_353423400.1">
    <property type="nucleotide sequence ID" value="NZ_CP117826.1"/>
</dbReference>